<dbReference type="InterPro" id="IPR001873">
    <property type="entry name" value="ENaC"/>
</dbReference>
<protein>
    <recommendedName>
        <fullName evidence="16">Sodium channel protein Nach</fullName>
    </recommendedName>
</protein>
<dbReference type="EMBL" id="JAIFRP010004408">
    <property type="protein sequence ID" value="KAK2576091.1"/>
    <property type="molecule type" value="Genomic_DNA"/>
</dbReference>
<evidence type="ECO:0000256" key="5">
    <source>
        <dbReference type="ARBA" id="ARBA00022692"/>
    </source>
</evidence>
<dbReference type="GO" id="GO:0015280">
    <property type="term" value="F:ligand-gated sodium channel activity"/>
    <property type="evidence" value="ECO:0007669"/>
    <property type="project" value="TreeGrafter"/>
</dbReference>
<evidence type="ECO:0008006" key="16">
    <source>
        <dbReference type="Google" id="ProtNLM"/>
    </source>
</evidence>
<organism evidence="14 15">
    <name type="scientific">Odynerus spinipes</name>
    <dbReference type="NCBI Taxonomy" id="1348599"/>
    <lineage>
        <taxon>Eukaryota</taxon>
        <taxon>Metazoa</taxon>
        <taxon>Ecdysozoa</taxon>
        <taxon>Arthropoda</taxon>
        <taxon>Hexapoda</taxon>
        <taxon>Insecta</taxon>
        <taxon>Pterygota</taxon>
        <taxon>Neoptera</taxon>
        <taxon>Endopterygota</taxon>
        <taxon>Hymenoptera</taxon>
        <taxon>Apocrita</taxon>
        <taxon>Aculeata</taxon>
        <taxon>Vespoidea</taxon>
        <taxon>Vespidae</taxon>
        <taxon>Eumeninae</taxon>
        <taxon>Odynerus</taxon>
    </lineage>
</organism>
<evidence type="ECO:0000256" key="7">
    <source>
        <dbReference type="ARBA" id="ARBA00023053"/>
    </source>
</evidence>
<evidence type="ECO:0000256" key="6">
    <source>
        <dbReference type="ARBA" id="ARBA00022989"/>
    </source>
</evidence>
<comment type="similarity">
    <text evidence="2 12">Belongs to the amiloride-sensitive sodium channel (TC 1.A.6) family.</text>
</comment>
<keyword evidence="11 12" id="KW-0407">Ion channel</keyword>
<keyword evidence="6 13" id="KW-1133">Transmembrane helix</keyword>
<name>A0AAD9VIL4_9HYME</name>
<keyword evidence="4 12" id="KW-0894">Sodium channel</keyword>
<dbReference type="PANTHER" id="PTHR11690:SF300">
    <property type="entry name" value="PICKPOCKET PROTEIN 19"/>
    <property type="match status" value="1"/>
</dbReference>
<evidence type="ECO:0000256" key="2">
    <source>
        <dbReference type="ARBA" id="ARBA00007193"/>
    </source>
</evidence>
<evidence type="ECO:0000256" key="9">
    <source>
        <dbReference type="ARBA" id="ARBA00023136"/>
    </source>
</evidence>
<gene>
    <name evidence="14" type="ORF">KPH14_007426</name>
</gene>
<evidence type="ECO:0000256" key="10">
    <source>
        <dbReference type="ARBA" id="ARBA00023201"/>
    </source>
</evidence>
<dbReference type="GO" id="GO:0005886">
    <property type="term" value="C:plasma membrane"/>
    <property type="evidence" value="ECO:0007669"/>
    <property type="project" value="TreeGrafter"/>
</dbReference>
<dbReference type="Proteomes" id="UP001258017">
    <property type="component" value="Unassembled WGS sequence"/>
</dbReference>
<evidence type="ECO:0000256" key="11">
    <source>
        <dbReference type="ARBA" id="ARBA00023303"/>
    </source>
</evidence>
<keyword evidence="5 12" id="KW-0812">Transmembrane</keyword>
<comment type="caution">
    <text evidence="14">The sequence shown here is derived from an EMBL/GenBank/DDBJ whole genome shotgun (WGS) entry which is preliminary data.</text>
</comment>
<evidence type="ECO:0000256" key="1">
    <source>
        <dbReference type="ARBA" id="ARBA00004141"/>
    </source>
</evidence>
<keyword evidence="10 12" id="KW-0739">Sodium transport</keyword>
<dbReference type="Gene3D" id="2.60.470.10">
    <property type="entry name" value="Acid-sensing ion channels like domains"/>
    <property type="match status" value="1"/>
</dbReference>
<keyword evidence="15" id="KW-1185">Reference proteome</keyword>
<dbReference type="AlphaFoldDB" id="A0AAD9VIL4"/>
<keyword evidence="8 12" id="KW-0406">Ion transport</keyword>
<evidence type="ECO:0000256" key="12">
    <source>
        <dbReference type="RuleBase" id="RU000679"/>
    </source>
</evidence>
<feature type="transmembrane region" description="Helical" evidence="13">
    <location>
        <begin position="51"/>
        <end position="72"/>
    </location>
</feature>
<evidence type="ECO:0000256" key="8">
    <source>
        <dbReference type="ARBA" id="ARBA00023065"/>
    </source>
</evidence>
<reference evidence="14" key="1">
    <citation type="submission" date="2021-08" db="EMBL/GenBank/DDBJ databases">
        <authorList>
            <person name="Misof B."/>
            <person name="Oliver O."/>
            <person name="Podsiadlowski L."/>
            <person name="Donath A."/>
            <person name="Peters R."/>
            <person name="Mayer C."/>
            <person name="Rust J."/>
            <person name="Gunkel S."/>
            <person name="Lesny P."/>
            <person name="Martin S."/>
            <person name="Oeyen J.P."/>
            <person name="Petersen M."/>
            <person name="Panagiotis P."/>
            <person name="Wilbrandt J."/>
            <person name="Tanja T."/>
        </authorList>
    </citation>
    <scope>NUCLEOTIDE SEQUENCE</scope>
    <source>
        <strain evidence="14">GBR_01_08_01A</strain>
        <tissue evidence="14">Thorax + abdomen</tissue>
    </source>
</reference>
<keyword evidence="3 12" id="KW-0813">Transport</keyword>
<evidence type="ECO:0000313" key="14">
    <source>
        <dbReference type="EMBL" id="KAK2576091.1"/>
    </source>
</evidence>
<evidence type="ECO:0000256" key="3">
    <source>
        <dbReference type="ARBA" id="ARBA00022448"/>
    </source>
</evidence>
<reference evidence="14" key="2">
    <citation type="journal article" date="2023" name="Commun. Biol.">
        <title>Intrasexual cuticular hydrocarbon dimorphism in a wasp sheds light on hydrocarbon biosynthesis genes in Hymenoptera.</title>
        <authorList>
            <person name="Moris V.C."/>
            <person name="Podsiadlowski L."/>
            <person name="Martin S."/>
            <person name="Oeyen J.P."/>
            <person name="Donath A."/>
            <person name="Petersen M."/>
            <person name="Wilbrandt J."/>
            <person name="Misof B."/>
            <person name="Liedtke D."/>
            <person name="Thamm M."/>
            <person name="Scheiner R."/>
            <person name="Schmitt T."/>
            <person name="Niehuis O."/>
        </authorList>
    </citation>
    <scope>NUCLEOTIDE SEQUENCE</scope>
    <source>
        <strain evidence="14">GBR_01_08_01A</strain>
    </source>
</reference>
<dbReference type="Pfam" id="PF00858">
    <property type="entry name" value="ASC"/>
    <property type="match status" value="1"/>
</dbReference>
<evidence type="ECO:0000256" key="13">
    <source>
        <dbReference type="SAM" id="Phobius"/>
    </source>
</evidence>
<evidence type="ECO:0000256" key="4">
    <source>
        <dbReference type="ARBA" id="ARBA00022461"/>
    </source>
</evidence>
<evidence type="ECO:0000313" key="15">
    <source>
        <dbReference type="Proteomes" id="UP001258017"/>
    </source>
</evidence>
<keyword evidence="9 13" id="KW-0472">Membrane</keyword>
<dbReference type="PANTHER" id="PTHR11690">
    <property type="entry name" value="AMILORIDE-SENSITIVE SODIUM CHANNEL-RELATED"/>
    <property type="match status" value="1"/>
</dbReference>
<proteinExistence type="inferred from homology"/>
<comment type="subcellular location">
    <subcellularLocation>
        <location evidence="1">Membrane</location>
        <topology evidence="1">Multi-pass membrane protein</topology>
    </subcellularLocation>
</comment>
<keyword evidence="7" id="KW-0915">Sodium</keyword>
<sequence>MKVAVNNRNKRKQRPKRFESFCQAVQWYCTDTTLHGLKYVMDTELSYFERLFWLGIVALSSILAIGTIYMIAEEFQTYPTYTSIESTNYRTSGIPFPSVVICPTEHVDWNRVIDLEEKIFTNSTKKSSISTFRDILKKLSIISFGDFDFLEFLNERDLRELADINVTGVLLETMPQCRDLFSDCWWRNSYRDCCEIFELQKTEYGFCYAFNSEISEVRWNRTNDRESRPRRASSYGEWSGVQVTTHLGNISKSPDSEETDGVYVLIQGPGVWPNSGTMTPAGIALSIALDCISGYATQRVLELDDDRMPCKYDESGVYSQQSCISFCKRAHAVKYCGCNPSFLFPSNESIVDDKPAMLCDCPPECEYYFYKPKITSVPLSSGRKDIAMDVHFQTQTSFRYKTDIVFTKLDLLGNLRHPTFPYPNLIPANQRIGSNGERVLLLFRCSTPSIVSEKLLFFETFFETAEISMDLI</sequence>
<accession>A0AAD9VIL4</accession>